<feature type="compositionally biased region" description="Low complexity" evidence="1">
    <location>
        <begin position="100"/>
        <end position="114"/>
    </location>
</feature>
<dbReference type="EnsemblPlants" id="OGLUM01G25660.1">
    <property type="protein sequence ID" value="OGLUM01G25660.1"/>
    <property type="gene ID" value="OGLUM01G25660"/>
</dbReference>
<feature type="region of interest" description="Disordered" evidence="1">
    <location>
        <begin position="30"/>
        <end position="114"/>
    </location>
</feature>
<dbReference type="HOGENOM" id="CLU_1104196_0_0_1"/>
<name>A0A0D9YBF3_9ORYZ</name>
<feature type="compositionally biased region" description="Low complexity" evidence="1">
    <location>
        <begin position="81"/>
        <end position="91"/>
    </location>
</feature>
<keyword evidence="3" id="KW-1185">Reference proteome</keyword>
<evidence type="ECO:0000313" key="3">
    <source>
        <dbReference type="Proteomes" id="UP000026961"/>
    </source>
</evidence>
<evidence type="ECO:0000256" key="1">
    <source>
        <dbReference type="SAM" id="MobiDB-lite"/>
    </source>
</evidence>
<dbReference type="Proteomes" id="UP000026961">
    <property type="component" value="Chromosome 1"/>
</dbReference>
<evidence type="ECO:0000313" key="2">
    <source>
        <dbReference type="EnsemblPlants" id="OGLUM01G25660.1"/>
    </source>
</evidence>
<organism evidence="2">
    <name type="scientific">Oryza glumipatula</name>
    <dbReference type="NCBI Taxonomy" id="40148"/>
    <lineage>
        <taxon>Eukaryota</taxon>
        <taxon>Viridiplantae</taxon>
        <taxon>Streptophyta</taxon>
        <taxon>Embryophyta</taxon>
        <taxon>Tracheophyta</taxon>
        <taxon>Spermatophyta</taxon>
        <taxon>Magnoliopsida</taxon>
        <taxon>Liliopsida</taxon>
        <taxon>Poales</taxon>
        <taxon>Poaceae</taxon>
        <taxon>BOP clade</taxon>
        <taxon>Oryzoideae</taxon>
        <taxon>Oryzeae</taxon>
        <taxon>Oryzinae</taxon>
        <taxon>Oryza</taxon>
    </lineage>
</organism>
<proteinExistence type="predicted"/>
<reference evidence="2" key="3">
    <citation type="submission" date="2018-05" db="EMBL/GenBank/DDBJ databases">
        <title>OgluRS3 (Oryza glumaepatula Reference Sequence Version 3).</title>
        <authorList>
            <person name="Zhang J."/>
            <person name="Kudrna D."/>
            <person name="Lee S."/>
            <person name="Talag J."/>
            <person name="Welchert J."/>
            <person name="Wing R.A."/>
        </authorList>
    </citation>
    <scope>NUCLEOTIDE SEQUENCE [LARGE SCALE GENOMIC DNA]</scope>
</reference>
<protein>
    <submittedName>
        <fullName evidence="2">Uncharacterized protein</fullName>
    </submittedName>
</protein>
<dbReference type="AlphaFoldDB" id="A0A0D9YBF3"/>
<feature type="compositionally biased region" description="Low complexity" evidence="1">
    <location>
        <begin position="63"/>
        <end position="72"/>
    </location>
</feature>
<feature type="compositionally biased region" description="Low complexity" evidence="1">
    <location>
        <begin position="46"/>
        <end position="56"/>
    </location>
</feature>
<reference evidence="2" key="2">
    <citation type="submission" date="2015-04" db="UniProtKB">
        <authorList>
            <consortium name="EnsemblPlants"/>
        </authorList>
    </citation>
    <scope>IDENTIFICATION</scope>
</reference>
<reference evidence="2" key="1">
    <citation type="submission" date="2013-08" db="EMBL/GenBank/DDBJ databases">
        <title>Oryza genome evolution.</title>
        <authorList>
            <person name="Wing R.A."/>
            <person name="Panaud O."/>
            <person name="Oliveira A.C."/>
        </authorList>
    </citation>
    <scope>NUCLEOTIDE SEQUENCE</scope>
</reference>
<accession>A0A0D9YBF3</accession>
<sequence>MAGEAGVSAAAEGGRLGQLSTAARAWAAGEEMGVGDNDRGAGHGRGNSWARAAAAGGRDGRQRQWARSWARAPAPPDGILSSSSVSSSPSSPLDPAVAQWPSSWSPAAPPLHSSAASHLRDLPADPAATSAAPPAWMWKKMESTTTASKGTSSWAAAIVDLAAPRALHAGARGRGCWPAGCGGQTTAWWRTSFELPEGEGELEAAEARLRNLAGGQTCNSVMQSLARMKFWMAHCSVPPSPMAATDGGVVEM</sequence>
<dbReference type="Gramene" id="OGLUM01G25660.1">
    <property type="protein sequence ID" value="OGLUM01G25660.1"/>
    <property type="gene ID" value="OGLUM01G25660"/>
</dbReference>